<keyword evidence="2" id="KW-0812">Transmembrane</keyword>
<organism evidence="3 4">
    <name type="scientific">Chionoecetes opilio</name>
    <name type="common">Atlantic snow crab</name>
    <name type="synonym">Cancer opilio</name>
    <dbReference type="NCBI Taxonomy" id="41210"/>
    <lineage>
        <taxon>Eukaryota</taxon>
        <taxon>Metazoa</taxon>
        <taxon>Ecdysozoa</taxon>
        <taxon>Arthropoda</taxon>
        <taxon>Crustacea</taxon>
        <taxon>Multicrustacea</taxon>
        <taxon>Malacostraca</taxon>
        <taxon>Eumalacostraca</taxon>
        <taxon>Eucarida</taxon>
        <taxon>Decapoda</taxon>
        <taxon>Pleocyemata</taxon>
        <taxon>Brachyura</taxon>
        <taxon>Eubrachyura</taxon>
        <taxon>Majoidea</taxon>
        <taxon>Majidae</taxon>
        <taxon>Chionoecetes</taxon>
    </lineage>
</organism>
<feature type="region of interest" description="Disordered" evidence="1">
    <location>
        <begin position="315"/>
        <end position="441"/>
    </location>
</feature>
<sequence>MKEMYQQLQDELYLEVDLDYRFNHTVDSSSPSDSSGKDKNEVFEHIAQYLPNTEGSDTFTRLVYYILLLMTFLRPLFDLWRFKTSFSFYNDCVDSNTFRTKDKQKGKRKEPILPLKESDKDYFREKMYYLPKGAKRERLLISCFWPSLMAWFLVMVATFATAVCNIDMAVSSLDLTSLTRENKHQIKEAQRAAQNNTFPGIFSKNAKDFYKSMKTVMDDDGLKSLRSMDYAKRHKQCEIQLLAPRSNLLPTLYLYAAIVTVCNVLDLMRRLVYGKYLEHFYPNYKMDRVVDLMTRIKETRATLAALLKQVDALAKKNRKGKGEKIKGKGKKIKGKKKKKKKRKKKKSRQEKKKPSQEKKEPSQEKREPSQEKREPSQEKREPSQKKREPSQEKREPSQENREPSQEKRESSQEKRSHRPEPGGGLGPEPGGSEVHLKARPPAKKPNTFIKIWARLKQVNILKRLSDSFGRLIRLLFPKMELFFLQKLICTSCLRTTTYQLINHCVHPGCGAALCQACARRCHEKNHDKCPDCGQPFIIDFTLRFPLQLSPTRSLCEEDLEPWDTHPGERFGCMKPLTVCTECGKNYVLNPLLEVCIVCRRGGVRDLDPRKYEERTPKPADSNARIRQSGWLPQPVARVHVDQKHGLTGKKLNPLEILVKYCLQVYFKLYYDIKVHYRLEDGPKHILTQLRVMRSQPKKVQNSCDLQTCVQEHGSHTQNVSLLSLMASPE</sequence>
<evidence type="ECO:0000256" key="2">
    <source>
        <dbReference type="SAM" id="Phobius"/>
    </source>
</evidence>
<dbReference type="Proteomes" id="UP000770661">
    <property type="component" value="Unassembled WGS sequence"/>
</dbReference>
<feature type="compositionally biased region" description="Basic and acidic residues" evidence="1">
    <location>
        <begin position="352"/>
        <end position="420"/>
    </location>
</feature>
<comment type="caution">
    <text evidence="3">The sequence shown here is derived from an EMBL/GenBank/DDBJ whole genome shotgun (WGS) entry which is preliminary data.</text>
</comment>
<feature type="transmembrane region" description="Helical" evidence="2">
    <location>
        <begin position="139"/>
        <end position="163"/>
    </location>
</feature>
<dbReference type="AlphaFoldDB" id="A0A8J5CN54"/>
<evidence type="ECO:0000256" key="1">
    <source>
        <dbReference type="SAM" id="MobiDB-lite"/>
    </source>
</evidence>
<keyword evidence="2" id="KW-1133">Transmembrane helix</keyword>
<reference evidence="3" key="1">
    <citation type="submission" date="2020-07" db="EMBL/GenBank/DDBJ databases">
        <title>The High-quality genome of the commercially important snow crab, Chionoecetes opilio.</title>
        <authorList>
            <person name="Jeong J.-H."/>
            <person name="Ryu S."/>
        </authorList>
    </citation>
    <scope>NUCLEOTIDE SEQUENCE</scope>
    <source>
        <strain evidence="3">MADBK_172401_WGS</strain>
        <tissue evidence="3">Digestive gland</tissue>
    </source>
</reference>
<keyword evidence="2" id="KW-0472">Membrane</keyword>
<accession>A0A8J5CN54</accession>
<name>A0A8J5CN54_CHIOP</name>
<evidence type="ECO:0000313" key="4">
    <source>
        <dbReference type="Proteomes" id="UP000770661"/>
    </source>
</evidence>
<evidence type="ECO:0000313" key="3">
    <source>
        <dbReference type="EMBL" id="KAG0716509.1"/>
    </source>
</evidence>
<proteinExistence type="predicted"/>
<gene>
    <name evidence="3" type="ORF">GWK47_009520</name>
</gene>
<protein>
    <submittedName>
        <fullName evidence="3">Uncharacterized protein</fullName>
    </submittedName>
</protein>
<feature type="compositionally biased region" description="Basic residues" evidence="1">
    <location>
        <begin position="327"/>
        <end position="351"/>
    </location>
</feature>
<keyword evidence="4" id="KW-1185">Reference proteome</keyword>
<dbReference type="EMBL" id="JACEEZ010018789">
    <property type="protein sequence ID" value="KAG0716509.1"/>
    <property type="molecule type" value="Genomic_DNA"/>
</dbReference>